<protein>
    <submittedName>
        <fullName evidence="1">Uncharacterized protein</fullName>
    </submittedName>
</protein>
<accession>A0A2P2P6V4</accession>
<proteinExistence type="predicted"/>
<evidence type="ECO:0000313" key="1">
    <source>
        <dbReference type="EMBL" id="MBX50403.1"/>
    </source>
</evidence>
<organism evidence="1">
    <name type="scientific">Rhizophora mucronata</name>
    <name type="common">Asiatic mangrove</name>
    <dbReference type="NCBI Taxonomy" id="61149"/>
    <lineage>
        <taxon>Eukaryota</taxon>
        <taxon>Viridiplantae</taxon>
        <taxon>Streptophyta</taxon>
        <taxon>Embryophyta</taxon>
        <taxon>Tracheophyta</taxon>
        <taxon>Spermatophyta</taxon>
        <taxon>Magnoliopsida</taxon>
        <taxon>eudicotyledons</taxon>
        <taxon>Gunneridae</taxon>
        <taxon>Pentapetalae</taxon>
        <taxon>rosids</taxon>
        <taxon>fabids</taxon>
        <taxon>Malpighiales</taxon>
        <taxon>Rhizophoraceae</taxon>
        <taxon>Rhizophora</taxon>
    </lineage>
</organism>
<dbReference type="AlphaFoldDB" id="A0A2P2P6V4"/>
<dbReference type="EMBL" id="GGEC01069919">
    <property type="protein sequence ID" value="MBX50403.1"/>
    <property type="molecule type" value="Transcribed_RNA"/>
</dbReference>
<reference evidence="1" key="1">
    <citation type="submission" date="2018-02" db="EMBL/GenBank/DDBJ databases">
        <title>Rhizophora mucronata_Transcriptome.</title>
        <authorList>
            <person name="Meera S.P."/>
            <person name="Sreeshan A."/>
            <person name="Augustine A."/>
        </authorList>
    </citation>
    <scope>NUCLEOTIDE SEQUENCE</scope>
    <source>
        <tissue evidence="1">Leaf</tissue>
    </source>
</reference>
<sequence>MERFRLVKTGWLSQELLENKVSAKGKNQNSIEN</sequence>
<name>A0A2P2P6V4_RHIMU</name>